<sequence>MHEKISKFLHSQHLASICVLHKNLPYSFSAFYAYDDDTKSIIFASDTNTTHTKAFLSTPKVSATIALNTLKVAKIQGVQILGIVNSANEIQKECYYRAFAFSKTLNPTLWACKIKWIKYTDNTLGFGKKIIWENEKL</sequence>
<proteinExistence type="predicted"/>
<comment type="caution">
    <text evidence="1">The sequence shown here is derived from an EMBL/GenBank/DDBJ whole genome shotgun (WGS) entry which is preliminary data.</text>
</comment>
<keyword evidence="2" id="KW-1185">Reference proteome</keyword>
<dbReference type="InterPro" id="IPR012349">
    <property type="entry name" value="Split_barrel_FMN-bd"/>
</dbReference>
<evidence type="ECO:0000313" key="1">
    <source>
        <dbReference type="EMBL" id="CAD7289061.1"/>
    </source>
</evidence>
<protein>
    <recommendedName>
        <fullName evidence="3">Pyridoxamine 5'-phosphate oxidase putative domain-containing protein</fullName>
    </recommendedName>
</protein>
<organism evidence="1 2">
    <name type="scientific">Campylobacter majalis</name>
    <dbReference type="NCBI Taxonomy" id="2790656"/>
    <lineage>
        <taxon>Bacteria</taxon>
        <taxon>Pseudomonadati</taxon>
        <taxon>Campylobacterota</taxon>
        <taxon>Epsilonproteobacteria</taxon>
        <taxon>Campylobacterales</taxon>
        <taxon>Campylobacteraceae</taxon>
        <taxon>Campylobacter</taxon>
    </lineage>
</organism>
<dbReference type="EMBL" id="CAJHOF010000012">
    <property type="protein sequence ID" value="CAD7289061.1"/>
    <property type="molecule type" value="Genomic_DNA"/>
</dbReference>
<name>A0ABN7KB93_9BACT</name>
<dbReference type="RefSeq" id="WP_229933109.1">
    <property type="nucleotide sequence ID" value="NZ_CAJHOF010000012.1"/>
</dbReference>
<evidence type="ECO:0000313" key="2">
    <source>
        <dbReference type="Proteomes" id="UP000789803"/>
    </source>
</evidence>
<dbReference type="Gene3D" id="2.30.110.10">
    <property type="entry name" value="Electron Transport, Fmn-binding Protein, Chain A"/>
    <property type="match status" value="1"/>
</dbReference>
<reference evidence="1 2" key="1">
    <citation type="submission" date="2020-11" db="EMBL/GenBank/DDBJ databases">
        <authorList>
            <person name="Peeters C."/>
        </authorList>
    </citation>
    <scope>NUCLEOTIDE SEQUENCE [LARGE SCALE GENOMIC DNA]</scope>
    <source>
        <strain evidence="1 2">LMG 7974</strain>
    </source>
</reference>
<accession>A0ABN7KB93</accession>
<dbReference type="Proteomes" id="UP000789803">
    <property type="component" value="Unassembled WGS sequence"/>
</dbReference>
<gene>
    <name evidence="1" type="ORF">LMG7974_01317</name>
</gene>
<dbReference type="SUPFAM" id="SSF50475">
    <property type="entry name" value="FMN-binding split barrel"/>
    <property type="match status" value="1"/>
</dbReference>
<evidence type="ECO:0008006" key="3">
    <source>
        <dbReference type="Google" id="ProtNLM"/>
    </source>
</evidence>